<sequence length="33" mass="3417">MALTLSSTQTIPGASMPRRPGVAVYRTSAAPDL</sequence>
<name>A0A481TRK6_HHV2</name>
<proteinExistence type="predicted"/>
<feature type="compositionally biased region" description="Polar residues" evidence="1">
    <location>
        <begin position="1"/>
        <end position="12"/>
    </location>
</feature>
<evidence type="ECO:0000313" key="2">
    <source>
        <dbReference type="EMBL" id="QBH83636.1"/>
    </source>
</evidence>
<organism evidence="2">
    <name type="scientific">Human herpesvirus 2</name>
    <name type="common">HHV-2</name>
    <name type="synonym">Human herpes simplex virus 2</name>
    <dbReference type="NCBI Taxonomy" id="10310"/>
    <lineage>
        <taxon>Viruses</taxon>
        <taxon>Duplodnaviria</taxon>
        <taxon>Heunggongvirae</taxon>
        <taxon>Peploviricota</taxon>
        <taxon>Herviviricetes</taxon>
        <taxon>Herpesvirales</taxon>
        <taxon>Orthoherpesviridae</taxon>
        <taxon>Alphaherpesvirinae</taxon>
        <taxon>Simplexvirus</taxon>
        <taxon>Simplexvirus humanalpha2</taxon>
    </lineage>
</organism>
<reference evidence="2" key="1">
    <citation type="submission" date="2018-08" db="EMBL/GenBank/DDBJ databases">
        <title>HSV2 whole genome sequences from clinical isolates.</title>
        <authorList>
            <person name="Roychoudhury P."/>
            <person name="Greninger A.L."/>
            <person name="Jerome K.R."/>
            <person name="Johnston C."/>
            <person name="Wald A."/>
            <person name="Xie H."/>
        </authorList>
    </citation>
    <scope>NUCLEOTIDE SEQUENCE</scope>
    <source>
        <strain evidence="2">2005-42278</strain>
    </source>
</reference>
<feature type="region of interest" description="Disordered" evidence="1">
    <location>
        <begin position="1"/>
        <end position="33"/>
    </location>
</feature>
<accession>A0A481TRK6</accession>
<protein>
    <submittedName>
        <fullName evidence="2">Uncharacterized protein</fullName>
    </submittedName>
</protein>
<dbReference type="EMBL" id="MH790643">
    <property type="protein sequence ID" value="QBH83636.1"/>
    <property type="molecule type" value="Genomic_DNA"/>
</dbReference>
<evidence type="ECO:0000256" key="1">
    <source>
        <dbReference type="SAM" id="MobiDB-lite"/>
    </source>
</evidence>
<organismHost>
    <name type="scientific">Homo sapiens</name>
    <name type="common">Human</name>
    <dbReference type="NCBI Taxonomy" id="9606"/>
</organismHost>